<dbReference type="InterPro" id="IPR036961">
    <property type="entry name" value="Kinesin_motor_dom_sf"/>
</dbReference>
<evidence type="ECO:0000256" key="10">
    <source>
        <dbReference type="ARBA" id="ARBA00022741"/>
    </source>
</evidence>
<dbReference type="SUPFAM" id="SSF56112">
    <property type="entry name" value="Protein kinase-like (PK-like)"/>
    <property type="match status" value="1"/>
</dbReference>
<keyword evidence="12 21" id="KW-0067">ATP-binding</keyword>
<evidence type="ECO:0000256" key="11">
    <source>
        <dbReference type="ARBA" id="ARBA00022777"/>
    </source>
</evidence>
<evidence type="ECO:0000256" key="13">
    <source>
        <dbReference type="ARBA" id="ARBA00023123"/>
    </source>
</evidence>
<reference evidence="26" key="1">
    <citation type="submission" date="2020-06" db="EMBL/GenBank/DDBJ databases">
        <authorList>
            <consortium name="Wellcome Sanger Institute Data Sharing"/>
        </authorList>
    </citation>
    <scope>NUCLEOTIDE SEQUENCE [LARGE SCALE GENOMIC DNA]</scope>
</reference>
<dbReference type="GO" id="GO:0051491">
    <property type="term" value="P:positive regulation of filopodium assembly"/>
    <property type="evidence" value="ECO:0007669"/>
    <property type="project" value="TreeGrafter"/>
</dbReference>
<dbReference type="Gene3D" id="1.20.58.530">
    <property type="match status" value="1"/>
</dbReference>
<comment type="similarity">
    <text evidence="3">In the C-terminal section; belongs to the TRAFAC class myosin-kinesin ATPase superfamily. Myosin family.</text>
</comment>
<dbReference type="InterPro" id="IPR000719">
    <property type="entry name" value="Prot_kinase_dom"/>
</dbReference>
<keyword evidence="9" id="KW-0677">Repeat</keyword>
<keyword evidence="16" id="KW-0206">Cytoskeleton</keyword>
<name>A0A8C5HRV8_GOUWI</name>
<dbReference type="Gene3D" id="1.10.10.820">
    <property type="match status" value="1"/>
</dbReference>
<feature type="compositionally biased region" description="Low complexity" evidence="23">
    <location>
        <begin position="868"/>
        <end position="882"/>
    </location>
</feature>
<evidence type="ECO:0000256" key="23">
    <source>
        <dbReference type="SAM" id="MobiDB-lite"/>
    </source>
</evidence>
<evidence type="ECO:0000256" key="6">
    <source>
        <dbReference type="ARBA" id="ARBA00022527"/>
    </source>
</evidence>
<evidence type="ECO:0000256" key="16">
    <source>
        <dbReference type="ARBA" id="ARBA00023212"/>
    </source>
</evidence>
<dbReference type="GO" id="GO:0016459">
    <property type="term" value="C:myosin complex"/>
    <property type="evidence" value="ECO:0007669"/>
    <property type="project" value="UniProtKB-KW"/>
</dbReference>
<dbReference type="Pfam" id="PF00612">
    <property type="entry name" value="IQ"/>
    <property type="match status" value="4"/>
</dbReference>
<sequence>MFPQPGKSIVFDSFPDPTDTWEIIETIGKGTYGKVYKVLSKVDGSKAAVKILDPIHDIDEEIEAEYNILKALSDHANVVKFFGMFYKKDVKCGDQLWLVLELCNGGSVTDLAKGMLKRGDRMDEAIIAYILHEALMGLQHLHIHKTIHRDVKGNNILLTTQGGIKLVDFGVSAQLTNTRLRRNTSVGTPFWMAPEVIACEQQLDSTYDARCDVWSLGITAIELGDGDPPLSELHPMRALFKIPRNPPPTLHQPELWSDDFNDFICKCLIKDFELRPNVLDLLQHVFIKQIVGREKTLQKQLIELIDLSQQIGVIEKTRHERIHTKKGSHMKTQCDTDEVDDLATLELLDEDSVTEQLQNRYMTDQIYTYVGDILIAVNPFHKMDIYTPQYNQLYLGAKRTANPPHIFAVADVAYQSLVSYNADQCIVISGESGAGKTESAHLLVQQLTVLGKANNRSLQEKILLVNSLVEAFGNACTAINDNSSRFGKYLEMKYTCGGTVVGAQISEYLLEKSRVIHQATGEKNFHIFYYMYAGLADRKKLAHYKLSDSKTPKYLCNEYIKLVPDIVSNSFYKEQFETVEQCFKVIGFSLEELGSVYSTLAAILSSGDIEFSPVATEHQTDKSHITNNCILENVASLLCIRSDELQEALTSHCVVARGETIVRPNTVEKAVEVRDAMGKALYGRLFSWIVNRINSLLQPDGQLGEDEKGYHIGILDIFGFENFKKNSFEQLCINIANEQIQFYFNQHIFAWEQDEYLNEDVDARMIEYEDNRPLLDLFLQKPMGMLSLLDEESRFPQATDQTLVGQFSDFLKDCLQFYEGFTVIYNAGGFLSKNRETLPADIILLLRSSENELIRKLVTHPLTKTGHTNTLSESNSSKSSTLQGDPGDTPSHPRETTNMKTQTVASYFRYSLMDLLSKMVAGQPHFVRCIKPNNDRHAQKFDREKVLVQLRYTGLLETAKIRRQGYSHRILFANFIKRYYILAFPAHEEPEATPESCAVILEKAKLENWAMGKTKVFLKYYHVEHLNLMVQQATQRIILLQASIRGWLGVKRYKRIIKEREQSALVLQSGCSSSSENKAMTEEDDETKAAVVLQSNFRGYKERKKFKERKMTKAEAELEDTNTGVDENQEQGIENKEEQIMDKDEDDESTYKAEDNDDSDHTQVPEDDDHTEITEEAVIGDADAEMKEEEMTSEDMTTSAQEVEEVKAATVLQSNFRGHKERKRLQEEGKIPARKQKADSLQKDMEDVESTEVEADVSPCNDQEEARAAVVLQSNFRGHRERKRLEDEGKIPKKKNNEPDVKPESPRDEEEEKELQGSNSQVKAQEQNEENLQSNQENLKAENEALMKSEEGASGEATSEDIIEEALDVTDVDIECRNETEAEEQAAVKIQSNFRGYKGRKDLKAKKQKVQHEKRLSRTPRRTQQPKTLNTPEDSTYYNLIHVSHSGTHTHFTLNVNRIYSIPPCCTGDLVFNTCFSLGNFFFFPSMGKTNPISSTRFN</sequence>
<dbReference type="InterPro" id="IPR027417">
    <property type="entry name" value="P-loop_NTPase"/>
</dbReference>
<keyword evidence="10 21" id="KW-0547">Nucleotide-binding</keyword>
<dbReference type="Gene3D" id="3.40.850.10">
    <property type="entry name" value="Kinesin motor domain"/>
    <property type="match status" value="1"/>
</dbReference>
<dbReference type="InterPro" id="IPR001609">
    <property type="entry name" value="Myosin_head_motor_dom-like"/>
</dbReference>
<dbReference type="GO" id="GO:0000146">
    <property type="term" value="F:microfilament motor activity"/>
    <property type="evidence" value="ECO:0007669"/>
    <property type="project" value="TreeGrafter"/>
</dbReference>
<evidence type="ECO:0000256" key="20">
    <source>
        <dbReference type="ARBA" id="ARBA00048679"/>
    </source>
</evidence>
<reference evidence="26" key="2">
    <citation type="submission" date="2025-08" db="UniProtKB">
        <authorList>
            <consortium name="Ensembl"/>
        </authorList>
    </citation>
    <scope>IDENTIFICATION</scope>
</reference>
<evidence type="ECO:0000256" key="3">
    <source>
        <dbReference type="ARBA" id="ARBA00006998"/>
    </source>
</evidence>
<dbReference type="FunFam" id="1.20.5.4820:FF:000005">
    <property type="entry name" value="Myosin IIIB"/>
    <property type="match status" value="1"/>
</dbReference>
<feature type="compositionally biased region" description="Polar residues" evidence="23">
    <location>
        <begin position="1121"/>
        <end position="1132"/>
    </location>
</feature>
<dbReference type="GO" id="GO:0001917">
    <property type="term" value="C:photoreceptor inner segment"/>
    <property type="evidence" value="ECO:0007669"/>
    <property type="project" value="TreeGrafter"/>
</dbReference>
<feature type="compositionally biased region" description="Basic and acidic residues" evidence="23">
    <location>
        <begin position="1224"/>
        <end position="1245"/>
    </location>
</feature>
<feature type="compositionally biased region" description="Basic and acidic residues" evidence="23">
    <location>
        <begin position="1149"/>
        <end position="1164"/>
    </location>
</feature>
<keyword evidence="15 21" id="KW-0009">Actin-binding</keyword>
<dbReference type="PROSITE" id="PS51456">
    <property type="entry name" value="MYOSIN_MOTOR"/>
    <property type="match status" value="1"/>
</dbReference>
<keyword evidence="5" id="KW-0963">Cytoplasm</keyword>
<dbReference type="Gene3D" id="1.20.5.190">
    <property type="match status" value="3"/>
</dbReference>
<dbReference type="GO" id="GO:0032433">
    <property type="term" value="C:filopodium tip"/>
    <property type="evidence" value="ECO:0007669"/>
    <property type="project" value="TreeGrafter"/>
</dbReference>
<dbReference type="Pfam" id="PF00063">
    <property type="entry name" value="Myosin_head"/>
    <property type="match status" value="1"/>
</dbReference>
<dbReference type="CDD" id="cd23767">
    <property type="entry name" value="IQCD"/>
    <property type="match status" value="2"/>
</dbReference>
<evidence type="ECO:0000256" key="9">
    <source>
        <dbReference type="ARBA" id="ARBA00022737"/>
    </source>
</evidence>
<keyword evidence="13 21" id="KW-0518">Myosin</keyword>
<dbReference type="SMART" id="SM00220">
    <property type="entry name" value="S_TKc"/>
    <property type="match status" value="1"/>
</dbReference>
<dbReference type="Gene3D" id="6.20.240.20">
    <property type="match status" value="1"/>
</dbReference>
<evidence type="ECO:0000256" key="2">
    <source>
        <dbReference type="ARBA" id="ARBA00004316"/>
    </source>
</evidence>
<organism evidence="26 27">
    <name type="scientific">Gouania willdenowi</name>
    <name type="common">Blunt-snouted clingfish</name>
    <name type="synonym">Lepadogaster willdenowi</name>
    <dbReference type="NCBI Taxonomy" id="441366"/>
    <lineage>
        <taxon>Eukaryota</taxon>
        <taxon>Metazoa</taxon>
        <taxon>Chordata</taxon>
        <taxon>Craniata</taxon>
        <taxon>Vertebrata</taxon>
        <taxon>Euteleostomi</taxon>
        <taxon>Actinopterygii</taxon>
        <taxon>Neopterygii</taxon>
        <taxon>Teleostei</taxon>
        <taxon>Neoteleostei</taxon>
        <taxon>Acanthomorphata</taxon>
        <taxon>Ovalentaria</taxon>
        <taxon>Blenniimorphae</taxon>
        <taxon>Blenniiformes</taxon>
        <taxon>Gobiesocoidei</taxon>
        <taxon>Gobiesocidae</taxon>
        <taxon>Gobiesocinae</taxon>
        <taxon>Gouania</taxon>
    </lineage>
</organism>
<keyword evidence="6" id="KW-0723">Serine/threonine-protein kinase</keyword>
<feature type="region of interest" description="Disordered" evidence="23">
    <location>
        <begin position="1108"/>
        <end position="1342"/>
    </location>
</feature>
<evidence type="ECO:0000256" key="12">
    <source>
        <dbReference type="ARBA" id="ARBA00022840"/>
    </source>
</evidence>
<dbReference type="GO" id="GO:0005524">
    <property type="term" value="F:ATP binding"/>
    <property type="evidence" value="ECO:0007669"/>
    <property type="project" value="UniProtKB-UniRule"/>
</dbReference>
<keyword evidence="27" id="KW-1185">Reference proteome</keyword>
<evidence type="ECO:0000256" key="17">
    <source>
        <dbReference type="ARBA" id="ARBA00023273"/>
    </source>
</evidence>
<dbReference type="PROSITE" id="PS00107">
    <property type="entry name" value="PROTEIN_KINASE_ATP"/>
    <property type="match status" value="1"/>
</dbReference>
<keyword evidence="17" id="KW-0966">Cell projection</keyword>
<comment type="catalytic activity">
    <reaction evidence="20">
        <text>L-seryl-[protein] + ATP = O-phospho-L-seryl-[protein] + ADP + H(+)</text>
        <dbReference type="Rhea" id="RHEA:17989"/>
        <dbReference type="Rhea" id="RHEA-COMP:9863"/>
        <dbReference type="Rhea" id="RHEA-COMP:11604"/>
        <dbReference type="ChEBI" id="CHEBI:15378"/>
        <dbReference type="ChEBI" id="CHEBI:29999"/>
        <dbReference type="ChEBI" id="CHEBI:30616"/>
        <dbReference type="ChEBI" id="CHEBI:83421"/>
        <dbReference type="ChEBI" id="CHEBI:456216"/>
        <dbReference type="EC" id="2.7.11.1"/>
    </reaction>
</comment>
<dbReference type="PROSITE" id="PS50011">
    <property type="entry name" value="PROTEIN_KINASE_DOM"/>
    <property type="match status" value="1"/>
</dbReference>
<feature type="compositionally biased region" description="Polar residues" evidence="23">
    <location>
        <begin position="1422"/>
        <end position="1433"/>
    </location>
</feature>
<feature type="domain" description="Protein kinase" evidence="24">
    <location>
        <begin position="21"/>
        <end position="287"/>
    </location>
</feature>
<accession>A0A8C5HRV8</accession>
<evidence type="ECO:0000256" key="18">
    <source>
        <dbReference type="ARBA" id="ARBA00023305"/>
    </source>
</evidence>
<dbReference type="PROSITE" id="PS50096">
    <property type="entry name" value="IQ"/>
    <property type="match status" value="5"/>
</dbReference>
<evidence type="ECO:0000256" key="5">
    <source>
        <dbReference type="ARBA" id="ARBA00022490"/>
    </source>
</evidence>
<keyword evidence="7" id="KW-0716">Sensory transduction</keyword>
<dbReference type="Gene3D" id="1.20.120.720">
    <property type="entry name" value="Myosin VI head, motor domain, U50 subdomain"/>
    <property type="match status" value="1"/>
</dbReference>
<evidence type="ECO:0000313" key="26">
    <source>
        <dbReference type="Ensembl" id="ENSGWIP00000048400.1"/>
    </source>
</evidence>
<dbReference type="Gene3D" id="1.10.510.10">
    <property type="entry name" value="Transferase(Phosphotransferase) domain 1"/>
    <property type="match status" value="1"/>
</dbReference>
<dbReference type="PANTHER" id="PTHR46256:SF4">
    <property type="entry name" value="MYOSIN-IIIA"/>
    <property type="match status" value="1"/>
</dbReference>
<evidence type="ECO:0000256" key="1">
    <source>
        <dbReference type="ARBA" id="ARBA00004245"/>
    </source>
</evidence>
<evidence type="ECO:0000313" key="27">
    <source>
        <dbReference type="Proteomes" id="UP000694680"/>
    </source>
</evidence>
<evidence type="ECO:0000256" key="14">
    <source>
        <dbReference type="ARBA" id="ARBA00023175"/>
    </source>
</evidence>
<dbReference type="SUPFAM" id="SSF52540">
    <property type="entry name" value="P-loop containing nucleoside triphosphate hydrolases"/>
    <property type="match status" value="1"/>
</dbReference>
<evidence type="ECO:0000256" key="7">
    <source>
        <dbReference type="ARBA" id="ARBA00022606"/>
    </source>
</evidence>
<evidence type="ECO:0000256" key="19">
    <source>
        <dbReference type="ARBA" id="ARBA00047899"/>
    </source>
</evidence>
<dbReference type="GO" id="GO:0007605">
    <property type="term" value="P:sensory perception of sound"/>
    <property type="evidence" value="ECO:0007669"/>
    <property type="project" value="TreeGrafter"/>
</dbReference>
<keyword evidence="18" id="KW-0844">Vision</keyword>
<feature type="binding site" evidence="21">
    <location>
        <begin position="430"/>
        <end position="437"/>
    </location>
    <ligand>
        <name>ATP</name>
        <dbReference type="ChEBI" id="CHEBI:30616"/>
    </ligand>
</feature>
<dbReference type="EC" id="2.7.11.1" evidence="4"/>
<feature type="binding site" evidence="22">
    <location>
        <position position="50"/>
    </location>
    <ligand>
        <name>ATP</name>
        <dbReference type="ChEBI" id="CHEBI:30616"/>
    </ligand>
</feature>
<proteinExistence type="inferred from homology"/>
<evidence type="ECO:0000256" key="21">
    <source>
        <dbReference type="PROSITE-ProRule" id="PRU00782"/>
    </source>
</evidence>
<comment type="catalytic activity">
    <reaction evidence="19">
        <text>L-threonyl-[protein] + ATP = O-phospho-L-threonyl-[protein] + ADP + H(+)</text>
        <dbReference type="Rhea" id="RHEA:46608"/>
        <dbReference type="Rhea" id="RHEA-COMP:11060"/>
        <dbReference type="Rhea" id="RHEA-COMP:11605"/>
        <dbReference type="ChEBI" id="CHEBI:15378"/>
        <dbReference type="ChEBI" id="CHEBI:30013"/>
        <dbReference type="ChEBI" id="CHEBI:30616"/>
        <dbReference type="ChEBI" id="CHEBI:61977"/>
        <dbReference type="ChEBI" id="CHEBI:456216"/>
        <dbReference type="EC" id="2.7.11.1"/>
    </reaction>
</comment>
<dbReference type="GO" id="GO:0007601">
    <property type="term" value="P:visual perception"/>
    <property type="evidence" value="ECO:0007669"/>
    <property type="project" value="UniProtKB-KW"/>
</dbReference>
<feature type="region of interest" description="Actin-binding" evidence="21">
    <location>
        <begin position="912"/>
        <end position="934"/>
    </location>
</feature>
<feature type="compositionally biased region" description="Basic and acidic residues" evidence="23">
    <location>
        <begin position="1133"/>
        <end position="1142"/>
    </location>
</feature>
<comment type="subcellular location">
    <subcellularLocation>
        <location evidence="2">Cell projection</location>
    </subcellularLocation>
    <subcellularLocation>
        <location evidence="1">Cytoplasm</location>
        <location evidence="1">Cytoskeleton</location>
    </subcellularLocation>
</comment>
<dbReference type="FunFam" id="1.10.510.10:FF:000247">
    <property type="entry name" value="Myosin IIIA"/>
    <property type="match status" value="1"/>
</dbReference>
<dbReference type="InterPro" id="IPR000048">
    <property type="entry name" value="IQ_motif_EF-hand-BS"/>
</dbReference>
<dbReference type="PANTHER" id="PTHR46256">
    <property type="entry name" value="AGAP011099-PA"/>
    <property type="match status" value="1"/>
</dbReference>
<keyword evidence="8" id="KW-0808">Transferase</keyword>
<dbReference type="InterPro" id="IPR052409">
    <property type="entry name" value="Myosin-III_kinase_activity"/>
</dbReference>
<protein>
    <recommendedName>
        <fullName evidence="4">non-specific serine/threonine protein kinase</fullName>
        <ecNumber evidence="4">2.7.11.1</ecNumber>
    </recommendedName>
</protein>
<dbReference type="Ensembl" id="ENSGWIT00000052343.1">
    <property type="protein sequence ID" value="ENSGWIP00000048400.1"/>
    <property type="gene ID" value="ENSGWIG00000023662.1"/>
</dbReference>
<evidence type="ECO:0000259" key="25">
    <source>
        <dbReference type="PROSITE" id="PS51456"/>
    </source>
</evidence>
<reference evidence="26" key="3">
    <citation type="submission" date="2025-09" db="UniProtKB">
        <authorList>
            <consortium name="Ensembl"/>
        </authorList>
    </citation>
    <scope>IDENTIFICATION</scope>
</reference>
<gene>
    <name evidence="26" type="primary">myo3a</name>
</gene>
<dbReference type="CDD" id="cd01379">
    <property type="entry name" value="MYSc_Myo3"/>
    <property type="match status" value="1"/>
</dbReference>
<dbReference type="GO" id="GO:0003779">
    <property type="term" value="F:actin binding"/>
    <property type="evidence" value="ECO:0007669"/>
    <property type="project" value="UniProtKB-KW"/>
</dbReference>
<dbReference type="PRINTS" id="PR00193">
    <property type="entry name" value="MYOSINHEAVY"/>
</dbReference>
<dbReference type="SMART" id="SM00242">
    <property type="entry name" value="MYSc"/>
    <property type="match status" value="1"/>
</dbReference>
<dbReference type="GO" id="GO:0032426">
    <property type="term" value="C:stereocilium tip"/>
    <property type="evidence" value="ECO:0007669"/>
    <property type="project" value="TreeGrafter"/>
</dbReference>
<evidence type="ECO:0000259" key="24">
    <source>
        <dbReference type="PROSITE" id="PS50011"/>
    </source>
</evidence>
<comment type="similarity">
    <text evidence="21">Belongs to the TRAFAC class myosin-kinesin ATPase superfamily. Myosin family.</text>
</comment>
<keyword evidence="11" id="KW-0418">Kinase</keyword>
<feature type="compositionally biased region" description="Acidic residues" evidence="23">
    <location>
        <begin position="1246"/>
        <end position="1255"/>
    </location>
</feature>
<dbReference type="SMART" id="SM00015">
    <property type="entry name" value="IQ"/>
    <property type="match status" value="5"/>
</dbReference>
<feature type="compositionally biased region" description="Acidic residues" evidence="23">
    <location>
        <begin position="1182"/>
        <end position="1193"/>
    </location>
</feature>
<dbReference type="GO" id="GO:0030832">
    <property type="term" value="P:regulation of actin filament length"/>
    <property type="evidence" value="ECO:0007669"/>
    <property type="project" value="TreeGrafter"/>
</dbReference>
<dbReference type="InterPro" id="IPR017441">
    <property type="entry name" value="Protein_kinase_ATP_BS"/>
</dbReference>
<feature type="compositionally biased region" description="Basic and acidic residues" evidence="23">
    <location>
        <begin position="1283"/>
        <end position="1306"/>
    </location>
</feature>
<keyword evidence="14 21" id="KW-0505">Motor protein</keyword>
<dbReference type="GO" id="GO:0004674">
    <property type="term" value="F:protein serine/threonine kinase activity"/>
    <property type="evidence" value="ECO:0007669"/>
    <property type="project" value="UniProtKB-KW"/>
</dbReference>
<evidence type="ECO:0000256" key="8">
    <source>
        <dbReference type="ARBA" id="ARBA00022679"/>
    </source>
</evidence>
<dbReference type="Proteomes" id="UP000694680">
    <property type="component" value="Chromosome 20"/>
</dbReference>
<feature type="region of interest" description="Disordered" evidence="23">
    <location>
        <begin position="864"/>
        <end position="900"/>
    </location>
</feature>
<evidence type="ECO:0000256" key="15">
    <source>
        <dbReference type="ARBA" id="ARBA00023203"/>
    </source>
</evidence>
<feature type="domain" description="Myosin motor" evidence="25">
    <location>
        <begin position="337"/>
        <end position="1031"/>
    </location>
</feature>
<dbReference type="Pfam" id="PF00069">
    <property type="entry name" value="Pkinase"/>
    <property type="match status" value="1"/>
</dbReference>
<evidence type="ECO:0000256" key="4">
    <source>
        <dbReference type="ARBA" id="ARBA00012513"/>
    </source>
</evidence>
<feature type="region of interest" description="Disordered" evidence="23">
    <location>
        <begin position="1401"/>
        <end position="1433"/>
    </location>
</feature>
<dbReference type="InterPro" id="IPR036083">
    <property type="entry name" value="MYSc_Myo3"/>
</dbReference>
<dbReference type="InterPro" id="IPR011009">
    <property type="entry name" value="Kinase-like_dom_sf"/>
</dbReference>
<evidence type="ECO:0000256" key="22">
    <source>
        <dbReference type="PROSITE-ProRule" id="PRU10141"/>
    </source>
</evidence>